<dbReference type="GeneID" id="106120691"/>
<reference evidence="3" key="1">
    <citation type="submission" date="2025-08" db="UniProtKB">
        <authorList>
            <consortium name="RefSeq"/>
        </authorList>
    </citation>
    <scope>IDENTIFICATION</scope>
</reference>
<organism evidence="3">
    <name type="scientific">Papilio xuthus</name>
    <name type="common">Asian swallowtail butterfly</name>
    <dbReference type="NCBI Taxonomy" id="66420"/>
    <lineage>
        <taxon>Eukaryota</taxon>
        <taxon>Metazoa</taxon>
        <taxon>Ecdysozoa</taxon>
        <taxon>Arthropoda</taxon>
        <taxon>Hexapoda</taxon>
        <taxon>Insecta</taxon>
        <taxon>Pterygota</taxon>
        <taxon>Neoptera</taxon>
        <taxon>Endopterygota</taxon>
        <taxon>Lepidoptera</taxon>
        <taxon>Glossata</taxon>
        <taxon>Ditrysia</taxon>
        <taxon>Papilionoidea</taxon>
        <taxon>Papilionidae</taxon>
        <taxon>Papilioninae</taxon>
        <taxon>Papilio</taxon>
    </lineage>
</organism>
<proteinExistence type="predicted"/>
<gene>
    <name evidence="3" type="primary">LOC106120691</name>
</gene>
<feature type="signal peptide" evidence="2">
    <location>
        <begin position="1"/>
        <end position="19"/>
    </location>
</feature>
<protein>
    <submittedName>
        <fullName evidence="3">Uncharacterized protein LOC106120691</fullName>
    </submittedName>
</protein>
<dbReference type="AlphaFoldDB" id="A0AAJ6ZFD6"/>
<sequence>MGNIVLCTVALLFIHGSYSYILLTANMEDVQSVLKQLTNSNVIKHFQQIWNRAANKFKQELNKPIRRQTLNETKTLEKPLKDEVEVTVLRKHRGGHVTGGRKTSHGTSTRIKHGLLH</sequence>
<evidence type="ECO:0000256" key="1">
    <source>
        <dbReference type="SAM" id="MobiDB-lite"/>
    </source>
</evidence>
<keyword evidence="2" id="KW-0732">Signal</keyword>
<dbReference type="RefSeq" id="XP_013171515.1">
    <property type="nucleotide sequence ID" value="XM_013316061.1"/>
</dbReference>
<evidence type="ECO:0000256" key="2">
    <source>
        <dbReference type="SAM" id="SignalP"/>
    </source>
</evidence>
<feature type="chain" id="PRO_5042530676" evidence="2">
    <location>
        <begin position="20"/>
        <end position="117"/>
    </location>
</feature>
<evidence type="ECO:0000313" key="3">
    <source>
        <dbReference type="RefSeq" id="XP_013171515.1"/>
    </source>
</evidence>
<name>A0AAJ6ZFD6_PAPXU</name>
<dbReference type="Proteomes" id="UP000694872">
    <property type="component" value="Unplaced"/>
</dbReference>
<accession>A0AAJ6ZFD6</accession>
<dbReference type="KEGG" id="pxu:106120691"/>
<feature type="region of interest" description="Disordered" evidence="1">
    <location>
        <begin position="94"/>
        <end position="117"/>
    </location>
</feature>